<evidence type="ECO:0000256" key="5">
    <source>
        <dbReference type="ARBA" id="ARBA00023136"/>
    </source>
</evidence>
<feature type="transmembrane region" description="Helical" evidence="6">
    <location>
        <begin position="150"/>
        <end position="171"/>
    </location>
</feature>
<keyword evidence="2" id="KW-1003">Cell membrane</keyword>
<gene>
    <name evidence="7" type="ORF">D9R08_17785</name>
</gene>
<dbReference type="GO" id="GO:0005886">
    <property type="term" value="C:plasma membrane"/>
    <property type="evidence" value="ECO:0007669"/>
    <property type="project" value="UniProtKB-SubCell"/>
</dbReference>
<keyword evidence="8" id="KW-1185">Reference proteome</keyword>
<evidence type="ECO:0000256" key="6">
    <source>
        <dbReference type="SAM" id="Phobius"/>
    </source>
</evidence>
<evidence type="ECO:0000313" key="8">
    <source>
        <dbReference type="Proteomes" id="UP000281343"/>
    </source>
</evidence>
<keyword evidence="3 6" id="KW-0812">Transmembrane</keyword>
<dbReference type="PANTHER" id="PTHR30086:SF20">
    <property type="entry name" value="ARGININE EXPORTER PROTEIN ARGO-RELATED"/>
    <property type="match status" value="1"/>
</dbReference>
<evidence type="ECO:0000256" key="1">
    <source>
        <dbReference type="ARBA" id="ARBA00004651"/>
    </source>
</evidence>
<evidence type="ECO:0000313" key="7">
    <source>
        <dbReference type="EMBL" id="RMA40789.1"/>
    </source>
</evidence>
<accession>A0A3L9XW87</accession>
<keyword evidence="5 6" id="KW-0472">Membrane</keyword>
<comment type="caution">
    <text evidence="7">The sequence shown here is derived from an EMBL/GenBank/DDBJ whole genome shotgun (WGS) entry which is preliminary data.</text>
</comment>
<evidence type="ECO:0000256" key="2">
    <source>
        <dbReference type="ARBA" id="ARBA00022475"/>
    </source>
</evidence>
<dbReference type="Proteomes" id="UP000281343">
    <property type="component" value="Unassembled WGS sequence"/>
</dbReference>
<feature type="transmembrane region" description="Helical" evidence="6">
    <location>
        <begin position="128"/>
        <end position="144"/>
    </location>
</feature>
<sequence>MSLEALVPILLIALVASGSPGPATLAIAGTSMGAGRRHGLALAAGVVLGSWTWSLAAALGLGAVMAAHGWIFEIMRYVAAGYLLWLGLKAARRAWAGAKASPIAQAAGTSLRGAFAKGLALHLTNPKAILFFGSLYSIALPANAPWRDFAIIGGSVGVLSLMVFLGYALLFSRPPIVRAYTRLGRWFDAAFALLFGAAALRILTARIS</sequence>
<protein>
    <submittedName>
        <fullName evidence="7">LysE family translocator</fullName>
    </submittedName>
</protein>
<proteinExistence type="predicted"/>
<dbReference type="InterPro" id="IPR001123">
    <property type="entry name" value="LeuE-type"/>
</dbReference>
<dbReference type="GO" id="GO:0015171">
    <property type="term" value="F:amino acid transmembrane transporter activity"/>
    <property type="evidence" value="ECO:0007669"/>
    <property type="project" value="TreeGrafter"/>
</dbReference>
<dbReference type="EMBL" id="RCNT01000011">
    <property type="protein sequence ID" value="RMA40789.1"/>
    <property type="molecule type" value="Genomic_DNA"/>
</dbReference>
<dbReference type="OrthoDB" id="7659099at2"/>
<reference evidence="7 8" key="1">
    <citation type="submission" date="2018-10" db="EMBL/GenBank/DDBJ databases">
        <authorList>
            <person name="Jung H.S."/>
            <person name="Jeon C.O."/>
        </authorList>
    </citation>
    <scope>NUCLEOTIDE SEQUENCE [LARGE SCALE GENOMIC DNA]</scope>
    <source>
        <strain evidence="7 8">MA-7-27</strain>
    </source>
</reference>
<comment type="subcellular location">
    <subcellularLocation>
        <location evidence="1">Cell membrane</location>
        <topology evidence="1">Multi-pass membrane protein</topology>
    </subcellularLocation>
</comment>
<organism evidence="7 8">
    <name type="scientific">Rhodophyticola porphyridii</name>
    <dbReference type="NCBI Taxonomy" id="1852017"/>
    <lineage>
        <taxon>Bacteria</taxon>
        <taxon>Pseudomonadati</taxon>
        <taxon>Pseudomonadota</taxon>
        <taxon>Alphaproteobacteria</taxon>
        <taxon>Rhodobacterales</taxon>
        <taxon>Roseobacteraceae</taxon>
        <taxon>Rhodophyticola</taxon>
    </lineage>
</organism>
<name>A0A3L9XW87_9RHOB</name>
<dbReference type="AlphaFoldDB" id="A0A3L9XW87"/>
<dbReference type="RefSeq" id="WP_121899476.1">
    <property type="nucleotide sequence ID" value="NZ_RCNT01000011.1"/>
</dbReference>
<feature type="transmembrane region" description="Helical" evidence="6">
    <location>
        <begin position="183"/>
        <end position="203"/>
    </location>
</feature>
<keyword evidence="4 6" id="KW-1133">Transmembrane helix</keyword>
<dbReference type="Pfam" id="PF01810">
    <property type="entry name" value="LysE"/>
    <property type="match status" value="1"/>
</dbReference>
<evidence type="ECO:0000256" key="4">
    <source>
        <dbReference type="ARBA" id="ARBA00022989"/>
    </source>
</evidence>
<evidence type="ECO:0000256" key="3">
    <source>
        <dbReference type="ARBA" id="ARBA00022692"/>
    </source>
</evidence>
<dbReference type="PANTHER" id="PTHR30086">
    <property type="entry name" value="ARGININE EXPORTER PROTEIN ARGO"/>
    <property type="match status" value="1"/>
</dbReference>